<evidence type="ECO:0000256" key="1">
    <source>
        <dbReference type="SAM" id="MobiDB-lite"/>
    </source>
</evidence>
<evidence type="ECO:0000313" key="3">
    <source>
        <dbReference type="Proteomes" id="UP001604277"/>
    </source>
</evidence>
<feature type="region of interest" description="Disordered" evidence="1">
    <location>
        <begin position="167"/>
        <end position="195"/>
    </location>
</feature>
<dbReference type="Proteomes" id="UP001604277">
    <property type="component" value="Unassembled WGS sequence"/>
</dbReference>
<evidence type="ECO:0000313" key="2">
    <source>
        <dbReference type="EMBL" id="KAL2501693.1"/>
    </source>
</evidence>
<proteinExistence type="predicted"/>
<sequence>MSDRKLQVIVVRSSKCTTKVDFELYFRIDIGQLRQLAKNSQCWRAISDFWRSAPHSHQRRCEAYGTRRPFEPCEVLIFYVSTWDRYWWRYHAVMTVQFPSVPKLKIRREGGGGEGRKRVVDDILPSSPVPFAVPVLGATVLQTPEAMVDNSSFISPTLAMTSEVPSTSFLMGPAPSAKSSRQSGKRKAETDSREGAFQTLVSPPVERINIEFRQDELDPTVLEKLPTSAAIAAASVHKYWTSTFRKAVDNVKLTELLKLAEMYTSRSHLLNCELYKVLAMKVDELHSTVGRDEDLDALRSENKDIRE</sequence>
<accession>A0ABD1SLV1</accession>
<name>A0ABD1SLV1_9LAMI</name>
<organism evidence="2 3">
    <name type="scientific">Forsythia ovata</name>
    <dbReference type="NCBI Taxonomy" id="205694"/>
    <lineage>
        <taxon>Eukaryota</taxon>
        <taxon>Viridiplantae</taxon>
        <taxon>Streptophyta</taxon>
        <taxon>Embryophyta</taxon>
        <taxon>Tracheophyta</taxon>
        <taxon>Spermatophyta</taxon>
        <taxon>Magnoliopsida</taxon>
        <taxon>eudicotyledons</taxon>
        <taxon>Gunneridae</taxon>
        <taxon>Pentapetalae</taxon>
        <taxon>asterids</taxon>
        <taxon>lamiids</taxon>
        <taxon>Lamiales</taxon>
        <taxon>Oleaceae</taxon>
        <taxon>Forsythieae</taxon>
        <taxon>Forsythia</taxon>
    </lineage>
</organism>
<comment type="caution">
    <text evidence="2">The sequence shown here is derived from an EMBL/GenBank/DDBJ whole genome shotgun (WGS) entry which is preliminary data.</text>
</comment>
<gene>
    <name evidence="2" type="ORF">Fot_35541</name>
</gene>
<dbReference type="AlphaFoldDB" id="A0ABD1SLV1"/>
<dbReference type="EMBL" id="JBFOLJ010000010">
    <property type="protein sequence ID" value="KAL2501693.1"/>
    <property type="molecule type" value="Genomic_DNA"/>
</dbReference>
<reference evidence="3" key="1">
    <citation type="submission" date="2024-07" db="EMBL/GenBank/DDBJ databases">
        <title>Two chromosome-level genome assemblies of Korean endemic species Abeliophyllum distichum and Forsythia ovata (Oleaceae).</title>
        <authorList>
            <person name="Jang H."/>
        </authorList>
    </citation>
    <scope>NUCLEOTIDE SEQUENCE [LARGE SCALE GENOMIC DNA]</scope>
</reference>
<keyword evidence="3" id="KW-1185">Reference proteome</keyword>
<protein>
    <submittedName>
        <fullName evidence="2">Uncharacterized protein</fullName>
    </submittedName>
</protein>